<proteinExistence type="predicted"/>
<protein>
    <submittedName>
        <fullName evidence="2">Membrane protein</fullName>
    </submittedName>
</protein>
<dbReference type="AlphaFoldDB" id="A0A1R4A808"/>
<gene>
    <name evidence="2" type="ORF">CPM_1300</name>
</gene>
<dbReference type="Proteomes" id="UP000187822">
    <property type="component" value="Chromosome I"/>
</dbReference>
<feature type="transmembrane region" description="Helical" evidence="1">
    <location>
        <begin position="7"/>
        <end position="29"/>
    </location>
</feature>
<dbReference type="EMBL" id="LT719092">
    <property type="protein sequence ID" value="SJK85101.1"/>
    <property type="molecule type" value="Genomic_DNA"/>
</dbReference>
<evidence type="ECO:0000313" key="2">
    <source>
        <dbReference type="EMBL" id="SJK85101.1"/>
    </source>
</evidence>
<name>A0A1R4A808_9ARCH</name>
<evidence type="ECO:0000256" key="1">
    <source>
        <dbReference type="SAM" id="Phobius"/>
    </source>
</evidence>
<sequence length="63" mass="6686">MDMGKVFLFALLGAAVGAVLGIVVSLLVTQNNFRVMFLMTFTEVGVIVGLLGGAKIEDRKSIN</sequence>
<keyword evidence="3" id="KW-1185">Reference proteome</keyword>
<dbReference type="GeneID" id="30927893"/>
<evidence type="ECO:0000313" key="3">
    <source>
        <dbReference type="Proteomes" id="UP000187822"/>
    </source>
</evidence>
<organism evidence="2 3">
    <name type="scientific">Cuniculiplasma divulgatum</name>
    <dbReference type="NCBI Taxonomy" id="1673428"/>
    <lineage>
        <taxon>Archaea</taxon>
        <taxon>Methanobacteriati</taxon>
        <taxon>Thermoplasmatota</taxon>
        <taxon>Thermoplasmata</taxon>
        <taxon>Thermoplasmatales</taxon>
        <taxon>Cuniculiplasmataceae</taxon>
        <taxon>Cuniculiplasma</taxon>
    </lineage>
</organism>
<reference evidence="3" key="1">
    <citation type="submission" date="2016-06" db="EMBL/GenBank/DDBJ databases">
        <authorList>
            <person name="Toshchakov V.S."/>
        </authorList>
    </citation>
    <scope>NUCLEOTIDE SEQUENCE [LARGE SCALE GENOMIC DNA]</scope>
    <source>
        <strain>PM4 (JCM 30641</strain>
        <strain evidence="3">\VKM B-2940)</strain>
    </source>
</reference>
<accession>A0A1R4A808</accession>
<keyword evidence="1" id="KW-1133">Transmembrane helix</keyword>
<keyword evidence="1" id="KW-0812">Transmembrane</keyword>
<feature type="transmembrane region" description="Helical" evidence="1">
    <location>
        <begin position="35"/>
        <end position="54"/>
    </location>
</feature>
<dbReference type="KEGG" id="cdiv:CPM_1300"/>
<dbReference type="RefSeq" id="WP_077076420.1">
    <property type="nucleotide sequence ID" value="NZ_LT719092.1"/>
</dbReference>
<keyword evidence="1" id="KW-0472">Membrane</keyword>